<organism evidence="2 3">
    <name type="scientific">Candidatus Competibacter denitrificans Run_A_D11</name>
    <dbReference type="NCBI Taxonomy" id="1400863"/>
    <lineage>
        <taxon>Bacteria</taxon>
        <taxon>Pseudomonadati</taxon>
        <taxon>Pseudomonadota</taxon>
        <taxon>Gammaproteobacteria</taxon>
        <taxon>Candidatus Competibacteraceae</taxon>
        <taxon>Candidatus Competibacter</taxon>
    </lineage>
</organism>
<reference evidence="2" key="1">
    <citation type="submission" date="2013-07" db="EMBL/GenBank/DDBJ databases">
        <authorList>
            <person name="McIlroy S."/>
        </authorList>
    </citation>
    <scope>NUCLEOTIDE SEQUENCE [LARGE SCALE GENOMIC DNA]</scope>
    <source>
        <strain evidence="2">Run_A_D11</strain>
    </source>
</reference>
<keyword evidence="3" id="KW-1185">Reference proteome</keyword>
<dbReference type="Pfam" id="PF09949">
    <property type="entry name" value="APP1_cat"/>
    <property type="match status" value="1"/>
</dbReference>
<dbReference type="InterPro" id="IPR052935">
    <property type="entry name" value="Mg2+_PAP"/>
</dbReference>
<dbReference type="RefSeq" id="WP_048672670.1">
    <property type="nucleotide sequence ID" value="NZ_CBTJ020000037.1"/>
</dbReference>
<proteinExistence type="predicted"/>
<accession>W6M9L4</accession>
<comment type="caution">
    <text evidence="2">The sequence shown here is derived from an EMBL/GenBank/DDBJ whole genome shotgun (WGS) entry which is preliminary data.</text>
</comment>
<dbReference type="STRING" id="1400863.BN873_300076"/>
<evidence type="ECO:0000313" key="2">
    <source>
        <dbReference type="EMBL" id="CDI02455.1"/>
    </source>
</evidence>
<dbReference type="EMBL" id="CBTJ020000037">
    <property type="protein sequence ID" value="CDI02455.1"/>
    <property type="molecule type" value="Genomic_DNA"/>
</dbReference>
<sequence>MATWKDSAHRLGYLIDTHFDRLRYGLKRRLGYDQPLQVVPYDGYGNQETLFLTGRVLEDHGDIDTTDQETLWSNLVASYRRFGSDEVPGLQIRATFQDRSVETVTDREGYFHVALPVMRSLDPDLSWQSITLSVPPQAMLRRQPPEPVTGRVLTPAPHCDFGIISDIDDTILITGATSLLRMARLTFLRSPSSRLPFNGVAAFYQALQTGGPYRRPLFYISSSPWNLYDFLVDFMGLNGIPAGPLLLRDFGVQPERTIGSSHQAHKLAQIERVMKTYPKMPFILIGDSGQHDPEAYAQVVATRPQQVLAIYIRDVTQNPQRDAEIALLAAQAQLHKIALLLVENTLQAAEHAARHGYIDSATLPSIRADHARSAEPLDLIEHLVGEDD</sequence>
<dbReference type="AlphaFoldDB" id="W6M9L4"/>
<evidence type="ECO:0000313" key="3">
    <source>
        <dbReference type="Proteomes" id="UP000035760"/>
    </source>
</evidence>
<reference evidence="2" key="2">
    <citation type="submission" date="2014-03" db="EMBL/GenBank/DDBJ databases">
        <title>Candidatus Competibacter-lineage genomes retrieved from metagenomes reveal functional metabolic diversity.</title>
        <authorList>
            <person name="McIlroy S.J."/>
            <person name="Albertsen M."/>
            <person name="Andresen E.K."/>
            <person name="Saunders A.M."/>
            <person name="Kristiansen R."/>
            <person name="Stokholm-Bjerregaard M."/>
            <person name="Nielsen K.L."/>
            <person name="Nielsen P.H."/>
        </authorList>
    </citation>
    <scope>NUCLEOTIDE SEQUENCE</scope>
    <source>
        <strain evidence="2">Run_A_D11</strain>
    </source>
</reference>
<name>W6M9L4_9GAMM</name>
<dbReference type="GO" id="GO:0008195">
    <property type="term" value="F:phosphatidate phosphatase activity"/>
    <property type="evidence" value="ECO:0007669"/>
    <property type="project" value="InterPro"/>
</dbReference>
<dbReference type="OrthoDB" id="9789875at2"/>
<dbReference type="PANTHER" id="PTHR28208:SF3">
    <property type="entry name" value="PHOSPHATIDATE PHOSPHATASE APP1"/>
    <property type="match status" value="1"/>
</dbReference>
<dbReference type="PANTHER" id="PTHR28208">
    <property type="entry name" value="PHOSPHATIDATE PHOSPHATASE APP1"/>
    <property type="match status" value="1"/>
</dbReference>
<gene>
    <name evidence="2" type="ORF">BN873_300076</name>
</gene>
<feature type="domain" description="Phosphatidate phosphatase APP1 catalytic" evidence="1">
    <location>
        <begin position="161"/>
        <end position="314"/>
    </location>
</feature>
<protein>
    <recommendedName>
        <fullName evidence="1">Phosphatidate phosphatase APP1 catalytic domain-containing protein</fullName>
    </recommendedName>
</protein>
<dbReference type="Proteomes" id="UP000035760">
    <property type="component" value="Unassembled WGS sequence"/>
</dbReference>
<dbReference type="InterPro" id="IPR019236">
    <property type="entry name" value="APP1_cat"/>
</dbReference>
<evidence type="ECO:0000259" key="1">
    <source>
        <dbReference type="Pfam" id="PF09949"/>
    </source>
</evidence>